<comment type="catalytic activity">
    <reaction evidence="9">
        <text>uridine(1939) in 23S rRNA + S-adenosyl-L-methionine = 5-methyluridine(1939) in 23S rRNA + S-adenosyl-L-homocysteine + H(+)</text>
        <dbReference type="Rhea" id="RHEA:42908"/>
        <dbReference type="Rhea" id="RHEA-COMP:10278"/>
        <dbReference type="Rhea" id="RHEA-COMP:10279"/>
        <dbReference type="ChEBI" id="CHEBI:15378"/>
        <dbReference type="ChEBI" id="CHEBI:57856"/>
        <dbReference type="ChEBI" id="CHEBI:59789"/>
        <dbReference type="ChEBI" id="CHEBI:65315"/>
        <dbReference type="ChEBI" id="CHEBI:74447"/>
        <dbReference type="EC" id="2.1.1.190"/>
    </reaction>
</comment>
<dbReference type="EMBL" id="JAFCXS010000002">
    <property type="protein sequence ID" value="MBM0746656.1"/>
    <property type="molecule type" value="Genomic_DNA"/>
</dbReference>
<evidence type="ECO:0000256" key="7">
    <source>
        <dbReference type="ARBA" id="ARBA00023004"/>
    </source>
</evidence>
<keyword evidence="14" id="KW-1185">Reference proteome</keyword>
<evidence type="ECO:0000256" key="2">
    <source>
        <dbReference type="ARBA" id="ARBA00022552"/>
    </source>
</evidence>
<dbReference type="InterPro" id="IPR010280">
    <property type="entry name" value="U5_MeTrfase_fam"/>
</dbReference>
<comment type="caution">
    <text evidence="13">The sequence shown here is derived from an EMBL/GenBank/DDBJ whole genome shotgun (WGS) entry which is preliminary data.</text>
</comment>
<dbReference type="CDD" id="cd02440">
    <property type="entry name" value="AdoMet_MTases"/>
    <property type="match status" value="1"/>
</dbReference>
<feature type="binding site" evidence="9">
    <location>
        <position position="81"/>
    </location>
    <ligand>
        <name>[4Fe-4S] cluster</name>
        <dbReference type="ChEBI" id="CHEBI:49883"/>
    </ligand>
</feature>
<feature type="binding site" evidence="9 10">
    <location>
        <position position="271"/>
    </location>
    <ligand>
        <name>S-adenosyl-L-methionine</name>
        <dbReference type="ChEBI" id="CHEBI:59789"/>
    </ligand>
</feature>
<dbReference type="GO" id="GO:0032259">
    <property type="term" value="P:methylation"/>
    <property type="evidence" value="ECO:0007669"/>
    <property type="project" value="UniProtKB-KW"/>
</dbReference>
<dbReference type="GO" id="GO:0008168">
    <property type="term" value="F:methyltransferase activity"/>
    <property type="evidence" value="ECO:0007669"/>
    <property type="project" value="UniProtKB-KW"/>
</dbReference>
<feature type="active site" evidence="11">
    <location>
        <position position="395"/>
    </location>
</feature>
<dbReference type="Proteomes" id="UP000809137">
    <property type="component" value="Unassembled WGS sequence"/>
</dbReference>
<accession>A0ABS1Z3A4</accession>
<keyword evidence="5 9" id="KW-0949">S-adenosyl-L-methionine</keyword>
<sequence length="438" mass="48476">MAQFYAAKQRPTTKQRIAVTVDELDPFGQGVARYQGKTLFISGALPGEQAEVTLLEDKRQFARGKAIKIAQPSPQREIPRCRHFGVCGGCQQQHAAVALQESSKAHALSRLLSRDAASPVAVEEIIRGNSWGYRRRARLGLQWQPKQQRLVMGFRQAASHALVPLQQCPVLVPELEALLQPLHHCLSALQGVRRLGHAELVLADNGPLMVLRHLDALSARDRADLERFSHQHSLMLYLADGSDELQAINSSMPYYRSQDLTLTFSPQDFIQVNDRVNQQMVATALAWLDLQPDDSLLDLFCGMGNFTLPAGKSVQNVVGVEGVAALVKQAEYNAALNNLSNVRFFQHNLEEDVSRQPWAAQGFNKVLLDPARAGAAGVMSHIVKLAPERVVYVSCNPVTLARDSQVLLSAGYHLERVAMLDMFPHTSHLESMVLFSKT</sequence>
<evidence type="ECO:0000256" key="11">
    <source>
        <dbReference type="PROSITE-ProRule" id="PRU10015"/>
    </source>
</evidence>
<dbReference type="PROSITE" id="PS50926">
    <property type="entry name" value="TRAM"/>
    <property type="match status" value="1"/>
</dbReference>
<dbReference type="PROSITE" id="PS51687">
    <property type="entry name" value="SAM_MT_RNA_M5U"/>
    <property type="match status" value="1"/>
</dbReference>
<evidence type="ECO:0000256" key="4">
    <source>
        <dbReference type="ARBA" id="ARBA00022679"/>
    </source>
</evidence>
<dbReference type="Gene3D" id="3.40.50.150">
    <property type="entry name" value="Vaccinia Virus protein VP39"/>
    <property type="match status" value="1"/>
</dbReference>
<comment type="similarity">
    <text evidence="9">Belongs to the class I-like SAM-binding methyltransferase superfamily. RNA M5U methyltransferase family. RlmD subfamily.</text>
</comment>
<evidence type="ECO:0000256" key="10">
    <source>
        <dbReference type="PROSITE-ProRule" id="PRU01024"/>
    </source>
</evidence>
<evidence type="ECO:0000256" key="8">
    <source>
        <dbReference type="ARBA" id="ARBA00023014"/>
    </source>
</evidence>
<feature type="binding site" evidence="9 10">
    <location>
        <position position="321"/>
    </location>
    <ligand>
        <name>S-adenosyl-L-methionine</name>
        <dbReference type="ChEBI" id="CHEBI:59789"/>
    </ligand>
</feature>
<evidence type="ECO:0000256" key="9">
    <source>
        <dbReference type="HAMAP-Rule" id="MF_01010"/>
    </source>
</evidence>
<organism evidence="13 14">
    <name type="scientific">Pantoea eucrina</name>
    <dbReference type="NCBI Taxonomy" id="472693"/>
    <lineage>
        <taxon>Bacteria</taxon>
        <taxon>Pseudomonadati</taxon>
        <taxon>Pseudomonadota</taxon>
        <taxon>Gammaproteobacteria</taxon>
        <taxon>Enterobacterales</taxon>
        <taxon>Erwiniaceae</taxon>
        <taxon>Pantoea</taxon>
    </lineage>
</organism>
<dbReference type="Gene3D" id="2.40.50.1070">
    <property type="match status" value="1"/>
</dbReference>
<name>A0ABS1Z3A4_9GAMM</name>
<gene>
    <name evidence="9 13" type="primary">rlmD</name>
    <name evidence="13" type="ORF">JJB79_04370</name>
</gene>
<dbReference type="PANTHER" id="PTHR11061:SF49">
    <property type="entry name" value="23S RRNA (URACIL(1939)-C(5))-METHYLTRANSFERASE RLMD"/>
    <property type="match status" value="1"/>
</dbReference>
<keyword evidence="1 9" id="KW-0004">4Fe-4S</keyword>
<dbReference type="HAMAP" id="MF_01010">
    <property type="entry name" value="23SrRNA_methyltr_RlmD"/>
    <property type="match status" value="1"/>
</dbReference>
<dbReference type="SUPFAM" id="SSF50249">
    <property type="entry name" value="Nucleic acid-binding proteins"/>
    <property type="match status" value="1"/>
</dbReference>
<evidence type="ECO:0000256" key="5">
    <source>
        <dbReference type="ARBA" id="ARBA00022691"/>
    </source>
</evidence>
<feature type="binding site" evidence="9">
    <location>
        <position position="90"/>
    </location>
    <ligand>
        <name>[4Fe-4S] cluster</name>
        <dbReference type="ChEBI" id="CHEBI:49883"/>
    </ligand>
</feature>
<dbReference type="EC" id="2.1.1.190" evidence="9"/>
<evidence type="ECO:0000313" key="13">
    <source>
        <dbReference type="EMBL" id="MBM0746656.1"/>
    </source>
</evidence>
<dbReference type="PROSITE" id="PS01230">
    <property type="entry name" value="TRMA_1"/>
    <property type="match status" value="1"/>
</dbReference>
<dbReference type="RefSeq" id="WP_039379887.1">
    <property type="nucleotide sequence ID" value="NZ_CP083448.1"/>
</dbReference>
<dbReference type="PANTHER" id="PTHR11061">
    <property type="entry name" value="RNA M5U METHYLTRANSFERASE"/>
    <property type="match status" value="1"/>
</dbReference>
<dbReference type="InterPro" id="IPR001566">
    <property type="entry name" value="23S_rRNA_MeTrfase_RlmD"/>
</dbReference>
<protein>
    <recommendedName>
        <fullName evidence="9">23S rRNA (uracil(1939)-C(5))-methyltransferase RlmD</fullName>
        <ecNumber evidence="9">2.1.1.190</ecNumber>
    </recommendedName>
    <alternativeName>
        <fullName evidence="9">23S rRNA(m5U1939)-methyltransferase</fullName>
    </alternativeName>
</protein>
<feature type="binding site" evidence="9">
    <location>
        <position position="305"/>
    </location>
    <ligand>
        <name>S-adenosyl-L-methionine</name>
        <dbReference type="ChEBI" id="CHEBI:59789"/>
    </ligand>
</feature>
<reference evidence="13 14" key="1">
    <citation type="submission" date="2021-01" db="EMBL/GenBank/DDBJ databases">
        <title>Complete genome sequence of Pantoea eucrina OB49, a heavy metal tolerant bacterium with PGPR potential isolated from wheat in Algeria.</title>
        <authorList>
            <person name="Lekired A."/>
            <person name="Ouzari I.H."/>
        </authorList>
    </citation>
    <scope>NUCLEOTIDE SEQUENCE [LARGE SCALE GENOMIC DNA]</scope>
    <source>
        <strain evidence="13 14">OB49</strain>
    </source>
</reference>
<keyword evidence="8 9" id="KW-0411">Iron-sulfur</keyword>
<dbReference type="InterPro" id="IPR012340">
    <property type="entry name" value="NA-bd_OB-fold"/>
</dbReference>
<proteinExistence type="inferred from homology"/>
<keyword evidence="2 9" id="KW-0698">rRNA processing</keyword>
<dbReference type="Gene3D" id="2.40.50.140">
    <property type="entry name" value="Nucleic acid-binding proteins"/>
    <property type="match status" value="1"/>
</dbReference>
<dbReference type="InterPro" id="IPR029063">
    <property type="entry name" value="SAM-dependent_MTases_sf"/>
</dbReference>
<feature type="binding site" evidence="9">
    <location>
        <position position="348"/>
    </location>
    <ligand>
        <name>S-adenosyl-L-methionine</name>
        <dbReference type="ChEBI" id="CHEBI:59789"/>
    </ligand>
</feature>
<dbReference type="InterPro" id="IPR030390">
    <property type="entry name" value="MeTrfase_TrmA_AS"/>
</dbReference>
<keyword evidence="7 9" id="KW-0408">Iron</keyword>
<dbReference type="GeneID" id="84692274"/>
<dbReference type="Pfam" id="PF01938">
    <property type="entry name" value="TRAM"/>
    <property type="match status" value="1"/>
</dbReference>
<dbReference type="InterPro" id="IPR002792">
    <property type="entry name" value="TRAM_dom"/>
</dbReference>
<feature type="binding site" evidence="9 10">
    <location>
        <position position="369"/>
    </location>
    <ligand>
        <name>S-adenosyl-L-methionine</name>
        <dbReference type="ChEBI" id="CHEBI:59789"/>
    </ligand>
</feature>
<evidence type="ECO:0000256" key="6">
    <source>
        <dbReference type="ARBA" id="ARBA00022723"/>
    </source>
</evidence>
<evidence type="ECO:0000256" key="1">
    <source>
        <dbReference type="ARBA" id="ARBA00022485"/>
    </source>
</evidence>
<feature type="binding site" evidence="9">
    <location>
        <position position="87"/>
    </location>
    <ligand>
        <name>[4Fe-4S] cluster</name>
        <dbReference type="ChEBI" id="CHEBI:49883"/>
    </ligand>
</feature>
<evidence type="ECO:0000256" key="3">
    <source>
        <dbReference type="ARBA" id="ARBA00022603"/>
    </source>
</evidence>
<evidence type="ECO:0000313" key="14">
    <source>
        <dbReference type="Proteomes" id="UP000809137"/>
    </source>
</evidence>
<keyword evidence="3 9" id="KW-0489">Methyltransferase</keyword>
<keyword evidence="4 9" id="KW-0808">Transferase</keyword>
<feature type="binding site" evidence="9">
    <location>
        <position position="168"/>
    </location>
    <ligand>
        <name>[4Fe-4S] cluster</name>
        <dbReference type="ChEBI" id="CHEBI:49883"/>
    </ligand>
</feature>
<comment type="function">
    <text evidence="9">Catalyzes the formation of 5-methyl-uridine at position 1939 (m5U1939) in 23S rRNA.</text>
</comment>
<dbReference type="PROSITE" id="PS01231">
    <property type="entry name" value="TRMA_2"/>
    <property type="match status" value="1"/>
</dbReference>
<dbReference type="NCBIfam" id="NF009639">
    <property type="entry name" value="PRK13168.1"/>
    <property type="match status" value="1"/>
</dbReference>
<feature type="binding site" evidence="9 10">
    <location>
        <position position="300"/>
    </location>
    <ligand>
        <name>S-adenosyl-L-methionine</name>
        <dbReference type="ChEBI" id="CHEBI:59789"/>
    </ligand>
</feature>
<dbReference type="SUPFAM" id="SSF53335">
    <property type="entry name" value="S-adenosyl-L-methionine-dependent methyltransferases"/>
    <property type="match status" value="1"/>
</dbReference>
<dbReference type="Pfam" id="PF05958">
    <property type="entry name" value="tRNA_U5-meth_tr"/>
    <property type="match status" value="1"/>
</dbReference>
<evidence type="ECO:0000259" key="12">
    <source>
        <dbReference type="PROSITE" id="PS50926"/>
    </source>
</evidence>
<dbReference type="NCBIfam" id="TIGR00479">
    <property type="entry name" value="rumA"/>
    <property type="match status" value="1"/>
</dbReference>
<dbReference type="InterPro" id="IPR030391">
    <property type="entry name" value="MeTrfase_TrmA_CS"/>
</dbReference>
<feature type="domain" description="TRAM" evidence="12">
    <location>
        <begin position="10"/>
        <end position="68"/>
    </location>
</feature>
<feature type="active site" description="Nucleophile" evidence="9 10">
    <location>
        <position position="395"/>
    </location>
</feature>
<keyword evidence="6 9" id="KW-0479">Metal-binding</keyword>